<reference evidence="2 3" key="1">
    <citation type="submission" date="2024-09" db="EMBL/GenBank/DDBJ databases">
        <title>Chromosome-scale assembly of Riccia fluitans.</title>
        <authorList>
            <person name="Paukszto L."/>
            <person name="Sawicki J."/>
            <person name="Karawczyk K."/>
            <person name="Piernik-Szablinska J."/>
            <person name="Szczecinska M."/>
            <person name="Mazdziarz M."/>
        </authorList>
    </citation>
    <scope>NUCLEOTIDE SEQUENCE [LARGE SCALE GENOMIC DNA]</scope>
    <source>
        <strain evidence="2">Rf_01</strain>
        <tissue evidence="2">Aerial parts of the thallus</tissue>
    </source>
</reference>
<dbReference type="AlphaFoldDB" id="A0ABD1YVF0"/>
<sequence length="108" mass="12159">MELRTWIIDMVAVGSESTVKARLAEGKPTPPSKAKNHHTDTWKQVRNRHACERGQHEHQTTGARINDVRAEPHGGIGPSPDPQQDAYLDNGQKTRVVSSRCRKRQNSR</sequence>
<comment type="caution">
    <text evidence="2">The sequence shown here is derived from an EMBL/GenBank/DDBJ whole genome shotgun (WGS) entry which is preliminary data.</text>
</comment>
<protein>
    <submittedName>
        <fullName evidence="2">Uncharacterized protein</fullName>
    </submittedName>
</protein>
<organism evidence="2 3">
    <name type="scientific">Riccia fluitans</name>
    <dbReference type="NCBI Taxonomy" id="41844"/>
    <lineage>
        <taxon>Eukaryota</taxon>
        <taxon>Viridiplantae</taxon>
        <taxon>Streptophyta</taxon>
        <taxon>Embryophyta</taxon>
        <taxon>Marchantiophyta</taxon>
        <taxon>Marchantiopsida</taxon>
        <taxon>Marchantiidae</taxon>
        <taxon>Marchantiales</taxon>
        <taxon>Ricciaceae</taxon>
        <taxon>Riccia</taxon>
    </lineage>
</organism>
<feature type="region of interest" description="Disordered" evidence="1">
    <location>
        <begin position="22"/>
        <end position="41"/>
    </location>
</feature>
<accession>A0ABD1YVF0</accession>
<evidence type="ECO:0000313" key="3">
    <source>
        <dbReference type="Proteomes" id="UP001605036"/>
    </source>
</evidence>
<dbReference type="Proteomes" id="UP001605036">
    <property type="component" value="Unassembled WGS sequence"/>
</dbReference>
<feature type="region of interest" description="Disordered" evidence="1">
    <location>
        <begin position="53"/>
        <end position="108"/>
    </location>
</feature>
<dbReference type="EMBL" id="JBHFFA010000003">
    <property type="protein sequence ID" value="KAL2634493.1"/>
    <property type="molecule type" value="Genomic_DNA"/>
</dbReference>
<keyword evidence="3" id="KW-1185">Reference proteome</keyword>
<evidence type="ECO:0000313" key="2">
    <source>
        <dbReference type="EMBL" id="KAL2634493.1"/>
    </source>
</evidence>
<proteinExistence type="predicted"/>
<evidence type="ECO:0000256" key="1">
    <source>
        <dbReference type="SAM" id="MobiDB-lite"/>
    </source>
</evidence>
<name>A0ABD1YVF0_9MARC</name>
<gene>
    <name evidence="2" type="ORF">R1flu_005972</name>
</gene>